<feature type="region of interest" description="Disordered" evidence="1">
    <location>
        <begin position="164"/>
        <end position="195"/>
    </location>
</feature>
<feature type="compositionally biased region" description="Pro residues" evidence="1">
    <location>
        <begin position="223"/>
        <end position="236"/>
    </location>
</feature>
<feature type="compositionally biased region" description="Acidic residues" evidence="1">
    <location>
        <begin position="270"/>
        <end position="305"/>
    </location>
</feature>
<evidence type="ECO:0000313" key="2">
    <source>
        <dbReference type="EMBL" id="ORY28459.1"/>
    </source>
</evidence>
<keyword evidence="3" id="KW-1185">Reference proteome</keyword>
<feature type="region of interest" description="Disordered" evidence="1">
    <location>
        <begin position="213"/>
        <end position="411"/>
    </location>
</feature>
<sequence length="770" mass="83554">MEAGLRLPIRPPDHSLTSHLLALDALAGQLATLTSRTRWPAQIPLNSKASFSGELVHTNDVKVCIGGEWWVEMTAAEAVEWIHRRKRWLLEEHARVTEGVQRSYQVGSKPVSVVDRSNTYLPPVVRFNPSFPIPAAATFVTEETTAAPILETIHQEAEAKAKEIIVPSSSKKQDVPAPAPAPASRLDKGKQKALATMLAEPSVNEEGLPFHEILETPDGTPLVPFPPPPQDSPAPVPRDDTEKEPSEYWSEDAAARREALRKKLFSQGSDTDEELDATGSEDEEEQPDADPADSDDEAETPFDDVDQSKNIKSSASHISPTAPPEISMPTTRSSSSSPTSPTTSRRSSLAPTSQPKSILKPPARKKSVSFDASVPLSPDSPDRPVTRSGFPMPTSGTNISEFAPRPVPFIAEPKPASKKAVADRGFAGFKPGFLQSTKPRTPLADVPSPTDGGSAQPPAGLDGMVIDNGKKPSLFAQRMMASSSSAHLRIGGEGSVEHLEEAAKPTPVVPKGSSSKASPALPKMSSAKETVGVKGAVVEHVPEQPRSAGPARNMQDEYEDSEDEYEEEEEDDDEYDIDQALLAREIALDYHRRHAYESLRNDPSNPAEEEEIPDMLEDEGGVMLGIPKIAMMDQDGKPMIVNPTPDDIRQYVRVGKLENGNLVLAPGEKGWSDDEDENETKRRVEDVKRQLLGRDVGLRNGTSLPATNPPAVVRKESQVQLPPTVMPVKDIQETTDVETTRIGAEAEEKVQIVQQPKKVSRFKAARRGGA</sequence>
<protein>
    <recommendedName>
        <fullName evidence="4">DUF3835 domain-containing protein</fullName>
    </recommendedName>
</protein>
<feature type="compositionally biased region" description="Basic and acidic residues" evidence="1">
    <location>
        <begin position="237"/>
        <end position="246"/>
    </location>
</feature>
<feature type="region of interest" description="Disordered" evidence="1">
    <location>
        <begin position="498"/>
        <end position="574"/>
    </location>
</feature>
<feature type="region of interest" description="Disordered" evidence="1">
    <location>
        <begin position="663"/>
        <end position="683"/>
    </location>
</feature>
<dbReference type="InParanoid" id="A0A1Y2B0U7"/>
<dbReference type="OrthoDB" id="21413at2759"/>
<proteinExistence type="predicted"/>
<dbReference type="STRING" id="71784.A0A1Y2B0U7"/>
<dbReference type="AlphaFoldDB" id="A0A1Y2B0U7"/>
<comment type="caution">
    <text evidence="2">The sequence shown here is derived from an EMBL/GenBank/DDBJ whole genome shotgun (WGS) entry which is preliminary data.</text>
</comment>
<dbReference type="SUPFAM" id="SSF46579">
    <property type="entry name" value="Prefoldin"/>
    <property type="match status" value="1"/>
</dbReference>
<organism evidence="2 3">
    <name type="scientific">Naematelia encephala</name>
    <dbReference type="NCBI Taxonomy" id="71784"/>
    <lineage>
        <taxon>Eukaryota</taxon>
        <taxon>Fungi</taxon>
        <taxon>Dikarya</taxon>
        <taxon>Basidiomycota</taxon>
        <taxon>Agaricomycotina</taxon>
        <taxon>Tremellomycetes</taxon>
        <taxon>Tremellales</taxon>
        <taxon>Naemateliaceae</taxon>
        <taxon>Naematelia</taxon>
    </lineage>
</organism>
<feature type="compositionally biased region" description="Polar residues" evidence="1">
    <location>
        <begin position="308"/>
        <end position="319"/>
    </location>
</feature>
<evidence type="ECO:0008006" key="4">
    <source>
        <dbReference type="Google" id="ProtNLM"/>
    </source>
</evidence>
<feature type="compositionally biased region" description="Acidic residues" evidence="1">
    <location>
        <begin position="556"/>
        <end position="574"/>
    </location>
</feature>
<evidence type="ECO:0000256" key="1">
    <source>
        <dbReference type="SAM" id="MobiDB-lite"/>
    </source>
</evidence>
<accession>A0A1Y2B0U7</accession>
<dbReference type="InterPro" id="IPR009053">
    <property type="entry name" value="Prefoldin"/>
</dbReference>
<dbReference type="Gene3D" id="1.10.287.370">
    <property type="match status" value="1"/>
</dbReference>
<gene>
    <name evidence="2" type="ORF">BCR39DRAFT_201993</name>
</gene>
<reference evidence="2 3" key="1">
    <citation type="submission" date="2016-07" db="EMBL/GenBank/DDBJ databases">
        <title>Pervasive Adenine N6-methylation of Active Genes in Fungi.</title>
        <authorList>
            <consortium name="DOE Joint Genome Institute"/>
            <person name="Mondo S.J."/>
            <person name="Dannebaum R.O."/>
            <person name="Kuo R.C."/>
            <person name="Labutti K."/>
            <person name="Haridas S."/>
            <person name="Kuo A."/>
            <person name="Salamov A."/>
            <person name="Ahrendt S.R."/>
            <person name="Lipzen A."/>
            <person name="Sullivan W."/>
            <person name="Andreopoulos W.B."/>
            <person name="Clum A."/>
            <person name="Lindquist E."/>
            <person name="Daum C."/>
            <person name="Ramamoorthy G.K."/>
            <person name="Gryganskyi A."/>
            <person name="Culley D."/>
            <person name="Magnuson J.K."/>
            <person name="James T.Y."/>
            <person name="O'Malley M.A."/>
            <person name="Stajich J.E."/>
            <person name="Spatafora J.W."/>
            <person name="Visel A."/>
            <person name="Grigoriev I.V."/>
        </authorList>
    </citation>
    <scope>NUCLEOTIDE SEQUENCE [LARGE SCALE GENOMIC DNA]</scope>
    <source>
        <strain evidence="2 3">68-887.2</strain>
    </source>
</reference>
<feature type="region of interest" description="Disordered" evidence="1">
    <location>
        <begin position="430"/>
        <end position="468"/>
    </location>
</feature>
<name>A0A1Y2B0U7_9TREE</name>
<dbReference type="EMBL" id="MCFC01000031">
    <property type="protein sequence ID" value="ORY28459.1"/>
    <property type="molecule type" value="Genomic_DNA"/>
</dbReference>
<evidence type="ECO:0000313" key="3">
    <source>
        <dbReference type="Proteomes" id="UP000193986"/>
    </source>
</evidence>
<dbReference type="Proteomes" id="UP000193986">
    <property type="component" value="Unassembled WGS sequence"/>
</dbReference>
<feature type="compositionally biased region" description="Low complexity" evidence="1">
    <location>
        <begin position="329"/>
        <end position="348"/>
    </location>
</feature>